<dbReference type="InParanoid" id="T1FA16"/>
<dbReference type="HOGENOM" id="CLU_674906_0_0_1"/>
<keyword evidence="3" id="KW-1185">Reference proteome</keyword>
<dbReference type="GeneID" id="20205665"/>
<accession>T1FA16</accession>
<dbReference type="eggNOG" id="ENOG502SQUD">
    <property type="taxonomic scope" value="Eukaryota"/>
</dbReference>
<evidence type="ECO:0000313" key="2">
    <source>
        <dbReference type="EnsemblMetazoa" id="HelroP176026"/>
    </source>
</evidence>
<dbReference type="EMBL" id="AMQM01005520">
    <property type="status" value="NOT_ANNOTATED_CDS"/>
    <property type="molecule type" value="Genomic_DNA"/>
</dbReference>
<protein>
    <submittedName>
        <fullName evidence="1 2">Uncharacterized protein</fullName>
    </submittedName>
</protein>
<dbReference type="RefSeq" id="XP_009021626.1">
    <property type="nucleotide sequence ID" value="XM_009023378.1"/>
</dbReference>
<proteinExistence type="predicted"/>
<dbReference type="EMBL" id="AMQM01005519">
    <property type="status" value="NOT_ANNOTATED_CDS"/>
    <property type="molecule type" value="Genomic_DNA"/>
</dbReference>
<dbReference type="OrthoDB" id="115435at2759"/>
<reference evidence="1 3" key="2">
    <citation type="journal article" date="2013" name="Nature">
        <title>Insights into bilaterian evolution from three spiralian genomes.</title>
        <authorList>
            <person name="Simakov O."/>
            <person name="Marletaz F."/>
            <person name="Cho S.J."/>
            <person name="Edsinger-Gonzales E."/>
            <person name="Havlak P."/>
            <person name="Hellsten U."/>
            <person name="Kuo D.H."/>
            <person name="Larsson T."/>
            <person name="Lv J."/>
            <person name="Arendt D."/>
            <person name="Savage R."/>
            <person name="Osoegawa K."/>
            <person name="de Jong P."/>
            <person name="Grimwood J."/>
            <person name="Chapman J.A."/>
            <person name="Shapiro H."/>
            <person name="Aerts A."/>
            <person name="Otillar R.P."/>
            <person name="Terry A.Y."/>
            <person name="Boore J.L."/>
            <person name="Grigoriev I.V."/>
            <person name="Lindberg D.R."/>
            <person name="Seaver E.C."/>
            <person name="Weisblat D.A."/>
            <person name="Putnam N.H."/>
            <person name="Rokhsar D.S."/>
        </authorList>
    </citation>
    <scope>NUCLEOTIDE SEQUENCE</scope>
</reference>
<evidence type="ECO:0000313" key="3">
    <source>
        <dbReference type="Proteomes" id="UP000015101"/>
    </source>
</evidence>
<dbReference type="KEGG" id="hro:HELRODRAFT_176026"/>
<dbReference type="EnsemblMetazoa" id="HelroT176026">
    <property type="protein sequence ID" value="HelroP176026"/>
    <property type="gene ID" value="HelroG176026"/>
</dbReference>
<organism evidence="2 3">
    <name type="scientific">Helobdella robusta</name>
    <name type="common">Californian leech</name>
    <dbReference type="NCBI Taxonomy" id="6412"/>
    <lineage>
        <taxon>Eukaryota</taxon>
        <taxon>Metazoa</taxon>
        <taxon>Spiralia</taxon>
        <taxon>Lophotrochozoa</taxon>
        <taxon>Annelida</taxon>
        <taxon>Clitellata</taxon>
        <taxon>Hirudinea</taxon>
        <taxon>Rhynchobdellida</taxon>
        <taxon>Glossiphoniidae</taxon>
        <taxon>Helobdella</taxon>
    </lineage>
</organism>
<dbReference type="CTD" id="20205665"/>
<sequence length="408" mass="47708">MGIHELNKEGKEASCRTNTNCTEHILSSAVEEEVYQGLRKKEATSTERICSAVENAISPCIATQIVNARIVRRMCRLFKVNSSFDAFYSNFSSTVSLQLKRPSQHFVVGRVSFDAFYSFTPVKTFKSTLRPDADIEPDIYGRKMNRFIDIAYSSQLKHNLNIDPYVQMLVKRLQIIQEKTKQNVINNQIKSKAFFDRGKSPINFVEGSKVWLLNRRRRVGENPKFYQKYVGPFIVEKNEGYNRYLLKDINTDKPFKYTVNGNSLKKFYDVDQDKNDKQQSAVDLTTRIIKEVINKTVLKPVKYLVKYTNNEEEWLDKHIVPQSLINDYHFSKHYHFRIILLLIGIANAYDDKEFLEHGVKFHTLGQFHVKIILRQKKSQEQHKEDYSEITNVKLHNNPTTLLILHQRN</sequence>
<name>T1FA16_HELRO</name>
<dbReference type="EMBL" id="KB096983">
    <property type="protein sequence ID" value="ESO00192.1"/>
    <property type="molecule type" value="Genomic_DNA"/>
</dbReference>
<evidence type="ECO:0000313" key="1">
    <source>
        <dbReference type="EMBL" id="ESO00192.1"/>
    </source>
</evidence>
<dbReference type="AlphaFoldDB" id="T1FA16"/>
<reference evidence="2" key="3">
    <citation type="submission" date="2015-06" db="UniProtKB">
        <authorList>
            <consortium name="EnsemblMetazoa"/>
        </authorList>
    </citation>
    <scope>IDENTIFICATION</scope>
</reference>
<gene>
    <name evidence="2" type="primary">20205665</name>
    <name evidence="1" type="ORF">HELRODRAFT_176026</name>
</gene>
<dbReference type="Proteomes" id="UP000015101">
    <property type="component" value="Unassembled WGS sequence"/>
</dbReference>
<reference evidence="3" key="1">
    <citation type="submission" date="2012-12" db="EMBL/GenBank/DDBJ databases">
        <authorList>
            <person name="Hellsten U."/>
            <person name="Grimwood J."/>
            <person name="Chapman J.A."/>
            <person name="Shapiro H."/>
            <person name="Aerts A."/>
            <person name="Otillar R.P."/>
            <person name="Terry A.Y."/>
            <person name="Boore J.L."/>
            <person name="Simakov O."/>
            <person name="Marletaz F."/>
            <person name="Cho S.-J."/>
            <person name="Edsinger-Gonzales E."/>
            <person name="Havlak P."/>
            <person name="Kuo D.-H."/>
            <person name="Larsson T."/>
            <person name="Lv J."/>
            <person name="Arendt D."/>
            <person name="Savage R."/>
            <person name="Osoegawa K."/>
            <person name="de Jong P."/>
            <person name="Lindberg D.R."/>
            <person name="Seaver E.C."/>
            <person name="Weisblat D.A."/>
            <person name="Putnam N.H."/>
            <person name="Grigoriev I.V."/>
            <person name="Rokhsar D.S."/>
        </authorList>
    </citation>
    <scope>NUCLEOTIDE SEQUENCE</scope>
</reference>